<sequence length="67" mass="6671">MPHWVVKPSTHPVAETMTRPAPALGDRGSTVMARIDHAARAAPTAAASATTQPAAGIGAATDAAVGR</sequence>
<evidence type="ECO:0000313" key="2">
    <source>
        <dbReference type="EMBL" id="ULN52074.1"/>
    </source>
</evidence>
<dbReference type="EMBL" id="CP092365">
    <property type="protein sequence ID" value="ULN52074.1"/>
    <property type="molecule type" value="Genomic_DNA"/>
</dbReference>
<dbReference type="SUPFAM" id="SSF103247">
    <property type="entry name" value="TT1751-like"/>
    <property type="match status" value="1"/>
</dbReference>
<name>A0ABY3U3T3_9MYCO</name>
<evidence type="ECO:0000256" key="1">
    <source>
        <dbReference type="SAM" id="MobiDB-lite"/>
    </source>
</evidence>
<protein>
    <submittedName>
        <fullName evidence="2">Uncharacterized protein</fullName>
    </submittedName>
</protein>
<evidence type="ECO:0000313" key="3">
    <source>
        <dbReference type="Proteomes" id="UP001055200"/>
    </source>
</evidence>
<dbReference type="Proteomes" id="UP001055200">
    <property type="component" value="Chromosome"/>
</dbReference>
<organism evidence="2 3">
    <name type="scientific">Mycolicibacillus parakoreensis</name>
    <dbReference type="NCBI Taxonomy" id="1069221"/>
    <lineage>
        <taxon>Bacteria</taxon>
        <taxon>Bacillati</taxon>
        <taxon>Actinomycetota</taxon>
        <taxon>Actinomycetes</taxon>
        <taxon>Mycobacteriales</taxon>
        <taxon>Mycobacteriaceae</taxon>
        <taxon>Mycolicibacillus</taxon>
    </lineage>
</organism>
<reference evidence="2" key="1">
    <citation type="submission" date="2022-08" db="EMBL/GenBank/DDBJ databases">
        <title>Complete genome sequence of 14 non-tuberculosis mycobacteria type-strains.</title>
        <authorList>
            <person name="Igarashi Y."/>
            <person name="Osugi A."/>
            <person name="Mitarai S."/>
        </authorList>
    </citation>
    <scope>NUCLEOTIDE SEQUENCE</scope>
    <source>
        <strain evidence="2">DSM 45575</strain>
    </source>
</reference>
<keyword evidence="3" id="KW-1185">Reference proteome</keyword>
<feature type="region of interest" description="Disordered" evidence="1">
    <location>
        <begin position="43"/>
        <end position="67"/>
    </location>
</feature>
<feature type="region of interest" description="Disordered" evidence="1">
    <location>
        <begin position="1"/>
        <end position="27"/>
    </location>
</feature>
<gene>
    <name evidence="2" type="ORF">MIU77_14570</name>
</gene>
<proteinExistence type="predicted"/>
<accession>A0ABY3U3T3</accession>
<dbReference type="InterPro" id="IPR035923">
    <property type="entry name" value="TT1751-like_sf"/>
</dbReference>
<dbReference type="RefSeq" id="WP_240170354.1">
    <property type="nucleotide sequence ID" value="NZ_CP092365.1"/>
</dbReference>